<dbReference type="Pfam" id="PF14052">
    <property type="entry name" value="Caps_assemb_Wzi"/>
    <property type="match status" value="1"/>
</dbReference>
<dbReference type="OrthoDB" id="355912at2"/>
<dbReference type="EMBL" id="FUXC01000001">
    <property type="protein sequence ID" value="SJZ47071.1"/>
    <property type="molecule type" value="Genomic_DNA"/>
</dbReference>
<dbReference type="InterPro" id="IPR038636">
    <property type="entry name" value="Wzi_sf"/>
</dbReference>
<feature type="chain" id="PRO_5012662178" evidence="1">
    <location>
        <begin position="23"/>
        <end position="560"/>
    </location>
</feature>
<protein>
    <submittedName>
        <fullName evidence="2">Capsule assembly protein Wzi</fullName>
    </submittedName>
</protein>
<reference evidence="2 3" key="1">
    <citation type="submission" date="2017-02" db="EMBL/GenBank/DDBJ databases">
        <authorList>
            <person name="Peterson S.W."/>
        </authorList>
    </citation>
    <scope>NUCLEOTIDE SEQUENCE [LARGE SCALE GENOMIC DNA]</scope>
    <source>
        <strain evidence="2 3">ATCC BAA-909</strain>
    </source>
</reference>
<sequence>MRFYKISRVFLFLSVFSSSVFAQEALKSTEEEYYDFLSLTGAAERPTLNYRTLSDSEWQVTDENHLWKDNNLGTKRTLYESDSTETNWFTAGIDRSVKLKLYGPEWFNSYNTKAPYGQNDGALWQGKGYNTSLTAGARLEAYGLELTLKPQVSWSQNREFEFLPGVYGSEYSYFWKGNIDLVQRYGDSSFSTFDWGDTEARYTWHNFTAGFGFQSPWLGPAWLNPMLGSNNAGTYPKFDIGLRKTKVYMPYTDWYLGEIEGRAWLGYLTESDYFDNDSTNDHRQLTGFSVAYSPSILPEFTIGANKICINYWKDKSAKYLNPLYSTNGSQTGNRIDEDQKMSLFTTWKFPQVGFEVYGEFGVDDYTGKGFANPFHTAIYTVGAKKELSFFRRFQKFNIRPEIIFEWSNFEMSQDFQLQWNYMGYYSHGSIAQGYTQNGQILGAGSGYFGNSQYIALRTHFSKGIVTLFLHYNRPDTNYLNNFGVNTKYEDWQKEGKKQHDQWAQYKAMRTYGINAQYFVTQSFLIGIEFNTSWIINPEYKKEKGSGYRNSYGALRIKYNF</sequence>
<evidence type="ECO:0000256" key="1">
    <source>
        <dbReference type="SAM" id="SignalP"/>
    </source>
</evidence>
<accession>A0A1T4KXF0</accession>
<evidence type="ECO:0000313" key="2">
    <source>
        <dbReference type="EMBL" id="SJZ47071.1"/>
    </source>
</evidence>
<dbReference type="AlphaFoldDB" id="A0A1T4KXF0"/>
<dbReference type="Gene3D" id="2.40.160.130">
    <property type="entry name" value="Capsule assembly protein Wzi"/>
    <property type="match status" value="1"/>
</dbReference>
<dbReference type="STRING" id="225004.SAMN02745152_00371"/>
<dbReference type="GeneID" id="303366645"/>
<dbReference type="InterPro" id="IPR026950">
    <property type="entry name" value="Caps_assemb_Wzi"/>
</dbReference>
<dbReference type="Proteomes" id="UP000190395">
    <property type="component" value="Unassembled WGS sequence"/>
</dbReference>
<dbReference type="RefSeq" id="WP_078930118.1">
    <property type="nucleotide sequence ID" value="NZ_FUXC01000001.1"/>
</dbReference>
<gene>
    <name evidence="2" type="ORF">SAMN02745152_00371</name>
</gene>
<keyword evidence="3" id="KW-1185">Reference proteome</keyword>
<evidence type="ECO:0000313" key="3">
    <source>
        <dbReference type="Proteomes" id="UP000190395"/>
    </source>
</evidence>
<proteinExistence type="predicted"/>
<name>A0A1T4KXF0_9SPIR</name>
<organism evidence="2 3">
    <name type="scientific">Treponema berlinense</name>
    <dbReference type="NCBI Taxonomy" id="225004"/>
    <lineage>
        <taxon>Bacteria</taxon>
        <taxon>Pseudomonadati</taxon>
        <taxon>Spirochaetota</taxon>
        <taxon>Spirochaetia</taxon>
        <taxon>Spirochaetales</taxon>
        <taxon>Treponemataceae</taxon>
        <taxon>Treponema</taxon>
    </lineage>
</organism>
<feature type="signal peptide" evidence="1">
    <location>
        <begin position="1"/>
        <end position="22"/>
    </location>
</feature>
<keyword evidence="1" id="KW-0732">Signal</keyword>